<dbReference type="GO" id="GO:0033512">
    <property type="term" value="P:L-lysine catabolic process to acetyl-CoA via saccharopine"/>
    <property type="evidence" value="ECO:0007669"/>
    <property type="project" value="UniProtKB-UniPathway"/>
</dbReference>
<evidence type="ECO:0000259" key="4">
    <source>
        <dbReference type="SMART" id="SM01003"/>
    </source>
</evidence>
<reference evidence="5 6" key="1">
    <citation type="journal article" date="2012" name="Eukaryot. Cell">
        <title>Genome sequence of the Trichosporon asahii environmental strain CBS 8904.</title>
        <authorList>
            <person name="Yang R.Y."/>
            <person name="Li H.T."/>
            <person name="Zhu H."/>
            <person name="Zhou G.P."/>
            <person name="Wang M."/>
            <person name="Wang L."/>
        </authorList>
    </citation>
    <scope>NUCLEOTIDE SEQUENCE [LARGE SCALE GENOMIC DNA]</scope>
    <source>
        <strain evidence="5 6">CBS 8904</strain>
    </source>
</reference>
<dbReference type="Pfam" id="PF05222">
    <property type="entry name" value="AlaDh_PNT_N"/>
    <property type="match status" value="1"/>
</dbReference>
<protein>
    <submittedName>
        <fullName evidence="5">Uncharacterized protein</fullName>
    </submittedName>
</protein>
<dbReference type="InterPro" id="IPR007886">
    <property type="entry name" value="AlaDH/PNT_N"/>
</dbReference>
<accession>K1VDZ1</accession>
<evidence type="ECO:0000259" key="3">
    <source>
        <dbReference type="SMART" id="SM01002"/>
    </source>
</evidence>
<dbReference type="Gene3D" id="3.30.360.10">
    <property type="entry name" value="Dihydrodipicolinate Reductase, domain 2"/>
    <property type="match status" value="1"/>
</dbReference>
<keyword evidence="1" id="KW-0560">Oxidoreductase</keyword>
<dbReference type="AlphaFoldDB" id="K1VDZ1"/>
<sequence length="877" mass="95199">MIRSLSRPTSRVVQLHSGYRGLSSSAAALATLGMRREDPRRVWERRAPLTPDAIKSLVKNKDNKVEVESCERRCFTDEQYEAIVPKLSNAVDVVLGIKEPRVQDVEELIARDDKKRTWMMFSHTHKGQPYNTGLLATFLPPTKGQTLIDHELLTAPTKDGKLKRVAAFGWYAGGLSLTGLALLKRGIAHPLLHLPRPYTFGSMEEYKAALKATGEAAKAGKPLDKEGPVVIGLTGAGNVSTGAKDMLDALGVEWVEAKDLPNLPNTSTIPPSAYFERKEGGGYDRSEYYAKPELYKSTFDEKIAPYITTLIHGAGWSAGYPRIMTNAQTDAFIKSHGGAQKLIGLQDVSCDIEFMNKSTTIDEPYFDGPGGMLIGSTDILPTELPADASAHFSKHLYPYVERSLQHYDGKGRMGDEIDKTLARAMIVEDGELQKPHDWLEKNVRSWKKAAPGGGCQKKRVLLLGSGLVAGPAVDVFLARPDVSPVIGKLVTNVTTAMLDVSDERALSEAVSAADVVVSLLPAPMHPQVAKHCIAHGKHLVTASYVSPEMKALAKEAAMRIMERVQREGKRVTSFISWCGGLPEPSASNVPLAYKFSWSPRAVLTASQNDAHYKLDGIEHTVPGDQLLAKHFPNVDLWKGLKLESLANRDSMPYAAKYGLGPVEGLQDLYRGTLRYQGFSKLMDAFRRLGLISQDALSAPVESWPALLAASMSKATGEKVAEKDLVPAIRSLLGKDADSALDALKYFSLLPESVSNAPALPRAQAPIDYFASLLSNKLAYKPGEHDTCLLYHGFRVVPEGAPEGTPEQTVSASLLCTGNEKASSMATTVGCTLAFAALRVADGKVDARGVQGPYSKDVWSGVLDELANIGVEVKETWA</sequence>
<dbReference type="UniPathway" id="UPA00868">
    <property type="reaction ID" value="UER00835"/>
</dbReference>
<dbReference type="PANTHER" id="PTHR11133">
    <property type="entry name" value="SACCHAROPINE DEHYDROGENASE"/>
    <property type="match status" value="1"/>
</dbReference>
<dbReference type="OrthoDB" id="10059875at2759"/>
<dbReference type="GO" id="GO:0004753">
    <property type="term" value="F:saccharopine dehydrogenase activity"/>
    <property type="evidence" value="ECO:0007669"/>
    <property type="project" value="TreeGrafter"/>
</dbReference>
<dbReference type="InParanoid" id="K1VDZ1"/>
<evidence type="ECO:0000256" key="1">
    <source>
        <dbReference type="ARBA" id="ARBA00023002"/>
    </source>
</evidence>
<dbReference type="OMA" id="TPHVHDI"/>
<gene>
    <name evidence="5" type="ORF">A1Q2_03552</name>
</gene>
<dbReference type="PANTHER" id="PTHR11133:SF22">
    <property type="entry name" value="ALPHA-AMINOADIPIC SEMIALDEHYDE SYNTHASE, MITOCHONDRIAL"/>
    <property type="match status" value="1"/>
</dbReference>
<dbReference type="InterPro" id="IPR032095">
    <property type="entry name" value="Sacchrp_dh-like_C"/>
</dbReference>
<dbReference type="Gene3D" id="3.40.50.720">
    <property type="entry name" value="NAD(P)-binding Rossmann-like Domain"/>
    <property type="match status" value="3"/>
</dbReference>
<dbReference type="SUPFAM" id="SSF55347">
    <property type="entry name" value="Glyceraldehyde-3-phosphate dehydrogenase-like, C-terminal domain"/>
    <property type="match status" value="1"/>
</dbReference>
<dbReference type="GO" id="GO:0005737">
    <property type="term" value="C:cytoplasm"/>
    <property type="evidence" value="ECO:0007669"/>
    <property type="project" value="TreeGrafter"/>
</dbReference>
<dbReference type="SMART" id="SM01003">
    <property type="entry name" value="AlaDh_PNT_N"/>
    <property type="match status" value="1"/>
</dbReference>
<dbReference type="Proteomes" id="UP000006757">
    <property type="component" value="Unassembled WGS sequence"/>
</dbReference>
<dbReference type="STRING" id="1220162.K1VDZ1"/>
<dbReference type="SUPFAM" id="SSF51735">
    <property type="entry name" value="NAD(P)-binding Rossmann-fold domains"/>
    <property type="match status" value="1"/>
</dbReference>
<feature type="domain" description="Alanine dehydrogenase/pyridine nucleotide transhydrogenase NAD(H)-binding" evidence="3">
    <location>
        <begin position="214"/>
        <end position="375"/>
    </location>
</feature>
<dbReference type="InterPro" id="IPR036291">
    <property type="entry name" value="NAD(P)-bd_dom_sf"/>
</dbReference>
<evidence type="ECO:0000256" key="2">
    <source>
        <dbReference type="ARBA" id="ARBA00023154"/>
    </source>
</evidence>
<comment type="caution">
    <text evidence="5">The sequence shown here is derived from an EMBL/GenBank/DDBJ whole genome shotgun (WGS) entry which is preliminary data.</text>
</comment>
<keyword evidence="2" id="KW-0028">Amino-acid biosynthesis</keyword>
<dbReference type="eggNOG" id="KOG0172">
    <property type="taxonomic scope" value="Eukaryota"/>
</dbReference>
<organism evidence="5 6">
    <name type="scientific">Trichosporon asahii var. asahii (strain CBS 8904)</name>
    <name type="common">Yeast</name>
    <dbReference type="NCBI Taxonomy" id="1220162"/>
    <lineage>
        <taxon>Eukaryota</taxon>
        <taxon>Fungi</taxon>
        <taxon>Dikarya</taxon>
        <taxon>Basidiomycota</taxon>
        <taxon>Agaricomycotina</taxon>
        <taxon>Tremellomycetes</taxon>
        <taxon>Trichosporonales</taxon>
        <taxon>Trichosporonaceae</taxon>
        <taxon>Trichosporon</taxon>
    </lineage>
</organism>
<keyword evidence="2" id="KW-0457">Lysine biosynthesis</keyword>
<dbReference type="SMART" id="SM01002">
    <property type="entry name" value="AlaDh_PNT_C"/>
    <property type="match status" value="1"/>
</dbReference>
<proteinExistence type="predicted"/>
<dbReference type="HOGENOM" id="CLU_005231_0_1_1"/>
<evidence type="ECO:0000313" key="5">
    <source>
        <dbReference type="EMBL" id="EKD02190.1"/>
    </source>
</evidence>
<feature type="domain" description="Alanine dehydrogenase/pyridine nucleotide transhydrogenase N-terminal" evidence="4">
    <location>
        <begin position="33"/>
        <end position="172"/>
    </location>
</feature>
<keyword evidence="6" id="KW-1185">Reference proteome</keyword>
<evidence type="ECO:0000313" key="6">
    <source>
        <dbReference type="Proteomes" id="UP000006757"/>
    </source>
</evidence>
<dbReference type="InterPro" id="IPR051168">
    <property type="entry name" value="AASS"/>
</dbReference>
<dbReference type="SUPFAM" id="SSF52283">
    <property type="entry name" value="Formate/glycerate dehydrogenase catalytic domain-like"/>
    <property type="match status" value="1"/>
</dbReference>
<name>K1VDZ1_TRIAC</name>
<dbReference type="GO" id="GO:0019878">
    <property type="term" value="P:lysine biosynthetic process via aminoadipic acid"/>
    <property type="evidence" value="ECO:0007669"/>
    <property type="project" value="TreeGrafter"/>
</dbReference>
<dbReference type="InterPro" id="IPR007698">
    <property type="entry name" value="AlaDH/PNT_NAD(H)-bd"/>
</dbReference>
<dbReference type="EMBL" id="AMBO01000296">
    <property type="protein sequence ID" value="EKD02190.1"/>
    <property type="molecule type" value="Genomic_DNA"/>
</dbReference>
<dbReference type="Pfam" id="PF16653">
    <property type="entry name" value="Sacchrp_dh_C"/>
    <property type="match status" value="1"/>
</dbReference>